<protein>
    <submittedName>
        <fullName evidence="3">Putative mitochondrial protein</fullName>
    </submittedName>
</protein>
<feature type="signal peptide" evidence="2">
    <location>
        <begin position="1"/>
        <end position="23"/>
    </location>
</feature>
<organism evidence="3 4">
    <name type="scientific">Cucumis melo var. makuwa</name>
    <name type="common">Oriental melon</name>
    <dbReference type="NCBI Taxonomy" id="1194695"/>
    <lineage>
        <taxon>Eukaryota</taxon>
        <taxon>Viridiplantae</taxon>
        <taxon>Streptophyta</taxon>
        <taxon>Embryophyta</taxon>
        <taxon>Tracheophyta</taxon>
        <taxon>Spermatophyta</taxon>
        <taxon>Magnoliopsida</taxon>
        <taxon>eudicotyledons</taxon>
        <taxon>Gunneridae</taxon>
        <taxon>Pentapetalae</taxon>
        <taxon>rosids</taxon>
        <taxon>fabids</taxon>
        <taxon>Cucurbitales</taxon>
        <taxon>Cucurbitaceae</taxon>
        <taxon>Benincaseae</taxon>
        <taxon>Cucumis</taxon>
    </lineage>
</organism>
<evidence type="ECO:0000256" key="2">
    <source>
        <dbReference type="SAM" id="SignalP"/>
    </source>
</evidence>
<feature type="region of interest" description="Disordered" evidence="1">
    <location>
        <begin position="126"/>
        <end position="202"/>
    </location>
</feature>
<name>A0A5D3DVG2_CUCMM</name>
<dbReference type="AlphaFoldDB" id="A0A5D3DVG2"/>
<evidence type="ECO:0000256" key="1">
    <source>
        <dbReference type="SAM" id="MobiDB-lite"/>
    </source>
</evidence>
<evidence type="ECO:0000313" key="3">
    <source>
        <dbReference type="EMBL" id="TYK27270.1"/>
    </source>
</evidence>
<feature type="chain" id="PRO_5022891141" evidence="2">
    <location>
        <begin position="24"/>
        <end position="274"/>
    </location>
</feature>
<keyword evidence="2" id="KW-0732">Signal</keyword>
<sequence length="274" mass="30668">MKSVSFSAILLALLLIFSGETMMKSVEGVGGLCEKALHRGGCKDVECLSGCKALFGKARLRLARVGSKLLAVQLAARLDLRMAARRRIRKLEQRVCFREAAADERRRGTEMMKMTGTRRLWRRTEKRREEIEGESWGRGATGGGRRRRKCKGEGLAARGREEERDLASKVTSEASSEQSQGNDQEYRPEEHSTPGLTKASSNKDANTQLFAFLAHMKNNHAVNNVTRDINSGITMRKKNRLEYAKFMANACFTSTIEPTSVTEALKGEHWIKAM</sequence>
<feature type="compositionally biased region" description="Basic and acidic residues" evidence="1">
    <location>
        <begin position="158"/>
        <end position="167"/>
    </location>
</feature>
<gene>
    <name evidence="3" type="ORF">E5676_scaffold244G00370</name>
</gene>
<evidence type="ECO:0000313" key="4">
    <source>
        <dbReference type="Proteomes" id="UP000321947"/>
    </source>
</evidence>
<feature type="compositionally biased region" description="Polar residues" evidence="1">
    <location>
        <begin position="169"/>
        <end position="183"/>
    </location>
</feature>
<accession>A0A5D3DVG2</accession>
<comment type="caution">
    <text evidence="3">The sequence shown here is derived from an EMBL/GenBank/DDBJ whole genome shotgun (WGS) entry which is preliminary data.</text>
</comment>
<dbReference type="EMBL" id="SSTD01002870">
    <property type="protein sequence ID" value="TYK27270.1"/>
    <property type="molecule type" value="Genomic_DNA"/>
</dbReference>
<proteinExistence type="predicted"/>
<dbReference type="Proteomes" id="UP000321947">
    <property type="component" value="Unassembled WGS sequence"/>
</dbReference>
<reference evidence="3 4" key="1">
    <citation type="submission" date="2019-08" db="EMBL/GenBank/DDBJ databases">
        <title>Draft genome sequences of two oriental melons (Cucumis melo L. var makuwa).</title>
        <authorList>
            <person name="Kwon S.-Y."/>
        </authorList>
    </citation>
    <scope>NUCLEOTIDE SEQUENCE [LARGE SCALE GENOMIC DNA]</scope>
    <source>
        <strain evidence="4">cv. Chang Bougi</strain>
        <tissue evidence="3">Leaf</tissue>
    </source>
</reference>